<keyword evidence="3" id="KW-1185">Reference proteome</keyword>
<feature type="region of interest" description="Disordered" evidence="1">
    <location>
        <begin position="170"/>
        <end position="200"/>
    </location>
</feature>
<proteinExistence type="predicted"/>
<feature type="compositionally biased region" description="Polar residues" evidence="1">
    <location>
        <begin position="87"/>
        <end position="107"/>
    </location>
</feature>
<reference evidence="3" key="3">
    <citation type="journal article" date="2018" name="Mol. Plant Microbe Interact.">
        <title>Genome sequence resources for the wheat stripe rust pathogen (Puccinia striiformis f. sp. tritici) and the barley stripe rust pathogen (Puccinia striiformis f. sp. hordei).</title>
        <authorList>
            <person name="Xia C."/>
            <person name="Wang M."/>
            <person name="Yin C."/>
            <person name="Cornejo O.E."/>
            <person name="Hulbert S.H."/>
            <person name="Chen X."/>
        </authorList>
    </citation>
    <scope>NUCLEOTIDE SEQUENCE [LARGE SCALE GENOMIC DNA]</scope>
    <source>
        <strain evidence="3">93TX-2</strain>
    </source>
</reference>
<evidence type="ECO:0000313" key="2">
    <source>
        <dbReference type="EMBL" id="POW19542.1"/>
    </source>
</evidence>
<dbReference type="VEuPathDB" id="FungiDB:PSHT_04552"/>
<evidence type="ECO:0000256" key="1">
    <source>
        <dbReference type="SAM" id="MobiDB-lite"/>
    </source>
</evidence>
<dbReference type="Proteomes" id="UP000238274">
    <property type="component" value="Unassembled WGS sequence"/>
</dbReference>
<sequence>MSGVGAEAGKSTINPVSELRYSVLAASHKMRTLRRSSISASPHPTPSRPPSRQSTRIITPVRTDPNFIRPHADSRKSIAQVRRDQSEGLNSPSKSTVPCTSKSTRQVSNKRRRSEVDGSRTNSEQNHILMDLTQDSDQENSKVKKPRKTRVRKDSEFGLDAIELYFHKPVYANGDKPPTPKRAAEGRVGVEETNDRTHVL</sequence>
<name>A0A2S4WCT3_9BASI</name>
<feature type="region of interest" description="Disordered" evidence="1">
    <location>
        <begin position="31"/>
        <end position="154"/>
    </location>
</feature>
<reference evidence="3" key="2">
    <citation type="journal article" date="2018" name="BMC Genomics">
        <title>Genomic insights into host adaptation between the wheat stripe rust pathogen (Puccinia striiformis f. sp. tritici) and the barley stripe rust pathogen (Puccinia striiformis f. sp. hordei).</title>
        <authorList>
            <person name="Xia C."/>
            <person name="Wang M."/>
            <person name="Yin C."/>
            <person name="Cornejo O.E."/>
            <person name="Hulbert S.H."/>
            <person name="Chen X."/>
        </authorList>
    </citation>
    <scope>NUCLEOTIDE SEQUENCE [LARGE SCALE GENOMIC DNA]</scope>
    <source>
        <strain evidence="3">93TX-2</strain>
    </source>
</reference>
<feature type="compositionally biased region" description="Basic and acidic residues" evidence="1">
    <location>
        <begin position="182"/>
        <end position="200"/>
    </location>
</feature>
<accession>A0A2S4WCT3</accession>
<dbReference type="AlphaFoldDB" id="A0A2S4WCT3"/>
<dbReference type="EMBL" id="PKSM01000047">
    <property type="protein sequence ID" value="POW19542.1"/>
    <property type="molecule type" value="Genomic_DNA"/>
</dbReference>
<dbReference type="VEuPathDB" id="FungiDB:PSTT_06445"/>
<reference evidence="2 3" key="1">
    <citation type="submission" date="2017-12" db="EMBL/GenBank/DDBJ databases">
        <title>Gene loss provides genomic basis for host adaptation in cereal stripe rust fungi.</title>
        <authorList>
            <person name="Xia C."/>
        </authorList>
    </citation>
    <scope>NUCLEOTIDE SEQUENCE [LARGE SCALE GENOMIC DNA]</scope>
    <source>
        <strain evidence="2 3">93TX-2</strain>
    </source>
</reference>
<gene>
    <name evidence="2" type="ORF">PSHT_04552</name>
</gene>
<comment type="caution">
    <text evidence="2">The sequence shown here is derived from an EMBL/GenBank/DDBJ whole genome shotgun (WGS) entry which is preliminary data.</text>
</comment>
<feature type="compositionally biased region" description="Basic and acidic residues" evidence="1">
    <location>
        <begin position="70"/>
        <end position="86"/>
    </location>
</feature>
<organism evidence="2 3">
    <name type="scientific">Puccinia striiformis</name>
    <dbReference type="NCBI Taxonomy" id="27350"/>
    <lineage>
        <taxon>Eukaryota</taxon>
        <taxon>Fungi</taxon>
        <taxon>Dikarya</taxon>
        <taxon>Basidiomycota</taxon>
        <taxon>Pucciniomycotina</taxon>
        <taxon>Pucciniomycetes</taxon>
        <taxon>Pucciniales</taxon>
        <taxon>Pucciniaceae</taxon>
        <taxon>Puccinia</taxon>
    </lineage>
</organism>
<evidence type="ECO:0000313" key="3">
    <source>
        <dbReference type="Proteomes" id="UP000238274"/>
    </source>
</evidence>
<protein>
    <submittedName>
        <fullName evidence="2">Uncharacterized protein</fullName>
    </submittedName>
</protein>